<evidence type="ECO:0000313" key="20">
    <source>
        <dbReference type="EMBL" id="SPD72084.1"/>
    </source>
</evidence>
<evidence type="ECO:0000259" key="18">
    <source>
        <dbReference type="PROSITE" id="PS51786"/>
    </source>
</evidence>
<comment type="similarity">
    <text evidence="10 11 14 15">Belongs to the peptidase S16 family.</text>
</comment>
<evidence type="ECO:0000256" key="2">
    <source>
        <dbReference type="ARBA" id="ARBA00022490"/>
    </source>
</evidence>
<dbReference type="GO" id="GO:0006515">
    <property type="term" value="P:protein quality control for misfolded or incompletely synthesized proteins"/>
    <property type="evidence" value="ECO:0007669"/>
    <property type="project" value="UniProtKB-UniRule"/>
</dbReference>
<keyword evidence="4 10" id="KW-0547">Nucleotide-binding</keyword>
<evidence type="ECO:0000256" key="12">
    <source>
        <dbReference type="PIRSR" id="PIRSR001174-1"/>
    </source>
</evidence>
<keyword evidence="6 10" id="KW-0720">Serine protease</keyword>
<dbReference type="InterPro" id="IPR027543">
    <property type="entry name" value="Lon_bac"/>
</dbReference>
<evidence type="ECO:0000259" key="19">
    <source>
        <dbReference type="PROSITE" id="PS51787"/>
    </source>
</evidence>
<feature type="active site" evidence="10 12">
    <location>
        <position position="758"/>
    </location>
</feature>
<proteinExistence type="evidence at transcript level"/>
<dbReference type="PANTHER" id="PTHR43718:SF2">
    <property type="entry name" value="LON PROTEASE HOMOLOG, MITOCHONDRIAL"/>
    <property type="match status" value="1"/>
</dbReference>
<dbReference type="Pfam" id="PF22667">
    <property type="entry name" value="Lon_lid"/>
    <property type="match status" value="1"/>
</dbReference>
<evidence type="ECO:0000256" key="6">
    <source>
        <dbReference type="ARBA" id="ARBA00022825"/>
    </source>
</evidence>
<dbReference type="Gene3D" id="1.10.8.60">
    <property type="match status" value="1"/>
</dbReference>
<dbReference type="Gene3D" id="3.40.50.300">
    <property type="entry name" value="P-loop containing nucleotide triphosphate hydrolases"/>
    <property type="match status" value="1"/>
</dbReference>
<dbReference type="PROSITE" id="PS51786">
    <property type="entry name" value="LON_PROTEOLYTIC"/>
    <property type="match status" value="1"/>
</dbReference>
<dbReference type="InterPro" id="IPR008269">
    <property type="entry name" value="Lon_proteolytic"/>
</dbReference>
<dbReference type="GO" id="GO:0004252">
    <property type="term" value="F:serine-type endopeptidase activity"/>
    <property type="evidence" value="ECO:0007669"/>
    <property type="project" value="UniProtKB-UniRule"/>
</dbReference>
<evidence type="ECO:0000256" key="3">
    <source>
        <dbReference type="ARBA" id="ARBA00022670"/>
    </source>
</evidence>
<sequence length="811" mass="89354">MDDHTEDISKKATDDKPDEADKTVLEVVLASDSLPDILPLMPLTQRPAFPGMLLPVMLPAGPLADAAYEAATSEHKSIGLVLTKEPVSSDAIPQSPELYGYGAAAKILKSQKTEKNDVQMLLTTLKRFRIRKIMREGPAFLAAVQYYDEPRPEDDDDETHALALAILGEIKHLATKNPLFSEEMKLVLSQSASIGEPGRLADMATSITTVDRDMAQKVLEAVEIKARMRLALTILKKEHAIVDLQEEISKQIEDKVGKHQREFFLREQLKAIKKELGLEQDEKSAEITKFKKRIEELQLNYQARRQAEEELNKLSLLEVHSPEFGVSRNYLEWLTSLPWGRGTEDSLDIKHSRRVLDKSHAGLDDIKERIIEFIAVGALRKKITGSILCFVGPPGVGKTSLGRAIAEGLGRKFYRFSLGGMRDEAEIKGHRRTYIGALPGKLIQALKSVESHNPVIMLDEVDKIGSSYQGDPASALLEVLDPEQNVSFVDHYLDVPYDLSQVFFICTANVMDTIPAPLLDRMEVIRLAGYIMEEKIQIGKRFIVPKQLEKSGLTTKDVEIGVPTIRRVIVDHAREAGVRGLEKAIGKIFRKIATKKAEGDQGPFVVTPKDISKYLGRPVFSDDLLLKTMVPGVANGLAWTALGGSVLTVEAMIVGKEKSGMLQTGKLGEVMVESSKIAYSYITGNLERYVSGSEFPNWTIHLHVPAGATPKDGPSAGVTMSTSLLSLAAGIPVQKNLAMTGELTLTGRVLPVGGIREKVTAAKRMGITDIIIPKANKADIDEVPQEVRRGIKFHTAEWFDDVVKIAFSGKL</sequence>
<dbReference type="GO" id="GO:0005737">
    <property type="term" value="C:cytoplasm"/>
    <property type="evidence" value="ECO:0007669"/>
    <property type="project" value="UniProtKB-SubCell"/>
</dbReference>
<dbReference type="EMBL" id="OJIN01000019">
    <property type="protein sequence ID" value="SPD72084.1"/>
    <property type="molecule type" value="Genomic_DNA"/>
</dbReference>
<feature type="binding site" evidence="10 13">
    <location>
        <begin position="392"/>
        <end position="399"/>
    </location>
    <ligand>
        <name>ATP</name>
        <dbReference type="ChEBI" id="CHEBI:30616"/>
    </ligand>
</feature>
<evidence type="ECO:0000256" key="7">
    <source>
        <dbReference type="ARBA" id="ARBA00022840"/>
    </source>
</evidence>
<dbReference type="InterPro" id="IPR054594">
    <property type="entry name" value="Lon_lid"/>
</dbReference>
<dbReference type="NCBIfam" id="TIGR00763">
    <property type="entry name" value="lon"/>
    <property type="match status" value="1"/>
</dbReference>
<evidence type="ECO:0000256" key="10">
    <source>
        <dbReference type="HAMAP-Rule" id="MF_01973"/>
    </source>
</evidence>
<comment type="induction">
    <text evidence="10">By heat shock.</text>
</comment>
<dbReference type="CDD" id="cd19500">
    <property type="entry name" value="RecA-like_Lon"/>
    <property type="match status" value="1"/>
</dbReference>
<dbReference type="PIRSF" id="PIRSF001174">
    <property type="entry name" value="Lon_proteas"/>
    <property type="match status" value="1"/>
</dbReference>
<keyword evidence="16" id="KW-0175">Coiled coil</keyword>
<dbReference type="InterPro" id="IPR008268">
    <property type="entry name" value="Peptidase_S16_AS"/>
</dbReference>
<feature type="region of interest" description="Disordered" evidence="17">
    <location>
        <begin position="1"/>
        <end position="21"/>
    </location>
</feature>
<dbReference type="FunFam" id="3.40.50.300:FF:000021">
    <property type="entry name" value="Lon protease homolog"/>
    <property type="match status" value="1"/>
</dbReference>
<dbReference type="SUPFAM" id="SSF52540">
    <property type="entry name" value="P-loop containing nucleoside triphosphate hydrolases"/>
    <property type="match status" value="1"/>
</dbReference>
<evidence type="ECO:0000256" key="1">
    <source>
        <dbReference type="ARBA" id="ARBA00004496"/>
    </source>
</evidence>
<dbReference type="InterPro" id="IPR003959">
    <property type="entry name" value="ATPase_AAA_core"/>
</dbReference>
<dbReference type="Gene3D" id="2.30.130.40">
    <property type="entry name" value="LON domain-like"/>
    <property type="match status" value="1"/>
</dbReference>
<dbReference type="HAMAP" id="MF_01973">
    <property type="entry name" value="lon_bact"/>
    <property type="match status" value="1"/>
</dbReference>
<keyword evidence="8 10" id="KW-0346">Stress response</keyword>
<evidence type="ECO:0000256" key="13">
    <source>
        <dbReference type="PIRSR" id="PIRSR001174-2"/>
    </source>
</evidence>
<dbReference type="GO" id="GO:0005524">
    <property type="term" value="F:ATP binding"/>
    <property type="evidence" value="ECO:0007669"/>
    <property type="project" value="UniProtKB-UniRule"/>
</dbReference>
<dbReference type="PROSITE" id="PS51787">
    <property type="entry name" value="LON_N"/>
    <property type="match status" value="1"/>
</dbReference>
<comment type="subcellular location">
    <subcellularLocation>
        <location evidence="1 10 11">Cytoplasm</location>
    </subcellularLocation>
</comment>
<comment type="subunit">
    <text evidence="10 11">Homohexamer. Organized in a ring with a central cavity.</text>
</comment>
<dbReference type="GO" id="GO:0016887">
    <property type="term" value="F:ATP hydrolysis activity"/>
    <property type="evidence" value="ECO:0007669"/>
    <property type="project" value="UniProtKB-UniRule"/>
</dbReference>
<dbReference type="InterPro" id="IPR004815">
    <property type="entry name" value="Lon_bac/euk-typ"/>
</dbReference>
<evidence type="ECO:0000256" key="16">
    <source>
        <dbReference type="SAM" id="Coils"/>
    </source>
</evidence>
<dbReference type="SMART" id="SM00382">
    <property type="entry name" value="AAA"/>
    <property type="match status" value="1"/>
</dbReference>
<feature type="active site" evidence="10 12">
    <location>
        <position position="715"/>
    </location>
</feature>
<dbReference type="Pfam" id="PF00004">
    <property type="entry name" value="AAA"/>
    <property type="match status" value="1"/>
</dbReference>
<dbReference type="SUPFAM" id="SSF88697">
    <property type="entry name" value="PUA domain-like"/>
    <property type="match status" value="1"/>
</dbReference>
<dbReference type="InterPro" id="IPR020568">
    <property type="entry name" value="Ribosomal_Su5_D2-typ_SF"/>
</dbReference>
<evidence type="ECO:0000256" key="5">
    <source>
        <dbReference type="ARBA" id="ARBA00022801"/>
    </source>
</evidence>
<dbReference type="Pfam" id="PF05362">
    <property type="entry name" value="Lon_C"/>
    <property type="match status" value="1"/>
</dbReference>
<dbReference type="InterPro" id="IPR027065">
    <property type="entry name" value="Lon_Prtase"/>
</dbReference>
<accession>A0A445MRG7</accession>
<protein>
    <recommendedName>
        <fullName evidence="10 11">Lon protease</fullName>
        <ecNumber evidence="10 11">3.4.21.53</ecNumber>
    </recommendedName>
    <alternativeName>
        <fullName evidence="10">ATP-dependent protease La</fullName>
    </alternativeName>
</protein>
<dbReference type="AlphaFoldDB" id="A0A445MRG7"/>
<dbReference type="Gene3D" id="1.20.5.5270">
    <property type="match status" value="1"/>
</dbReference>
<keyword evidence="5 10" id="KW-0378">Hydrolase</keyword>
<evidence type="ECO:0000256" key="14">
    <source>
        <dbReference type="PROSITE-ProRule" id="PRU01122"/>
    </source>
</evidence>
<gene>
    <name evidence="10 20" type="primary">lon</name>
    <name evidence="20" type="ORF">PITCH_A1150119</name>
</gene>
<dbReference type="PANTHER" id="PTHR43718">
    <property type="entry name" value="LON PROTEASE"/>
    <property type="match status" value="1"/>
</dbReference>
<dbReference type="InterPro" id="IPR046336">
    <property type="entry name" value="Lon_prtase_N_sf"/>
</dbReference>
<keyword evidence="3 10" id="KW-0645">Protease</keyword>
<comment type="catalytic activity">
    <reaction evidence="9 10 11 14">
        <text>Hydrolysis of proteins in presence of ATP.</text>
        <dbReference type="EC" id="3.4.21.53"/>
    </reaction>
</comment>
<dbReference type="GO" id="GO:0004176">
    <property type="term" value="F:ATP-dependent peptidase activity"/>
    <property type="evidence" value="ECO:0007669"/>
    <property type="project" value="UniProtKB-UniRule"/>
</dbReference>
<dbReference type="GO" id="GO:0034605">
    <property type="term" value="P:cellular response to heat"/>
    <property type="evidence" value="ECO:0007669"/>
    <property type="project" value="UniProtKB-UniRule"/>
</dbReference>
<keyword evidence="2 10" id="KW-0963">Cytoplasm</keyword>
<comment type="function">
    <text evidence="10">ATP-dependent serine protease that mediates the selective degradation of mutant and abnormal proteins as well as certain short-lived regulatory proteins. Required for cellular homeostasis and for survival from DNA damage and developmental changes induced by stress. Degrades polypeptides processively to yield small peptide fragments that are 5 to 10 amino acids long. Binds to DNA in a double-stranded, site-specific manner.</text>
</comment>
<keyword evidence="7 10" id="KW-0067">ATP-binding</keyword>
<dbReference type="InterPro" id="IPR003111">
    <property type="entry name" value="Lon_prtase_N"/>
</dbReference>
<dbReference type="InterPro" id="IPR014721">
    <property type="entry name" value="Ribsml_uS5_D2-typ_fold_subgr"/>
</dbReference>
<reference evidence="20" key="1">
    <citation type="submission" date="2018-01" db="EMBL/GenBank/DDBJ databases">
        <authorList>
            <person name="Regsiter A."/>
            <person name="William W."/>
        </authorList>
    </citation>
    <scope>NUCLEOTIDE SEQUENCE</scope>
    <source>
        <strain evidence="20">TRIP AH-1</strain>
    </source>
</reference>
<dbReference type="InterPro" id="IPR015947">
    <property type="entry name" value="PUA-like_sf"/>
</dbReference>
<dbReference type="FunFam" id="1.20.5.5270:FF:000002">
    <property type="entry name" value="Lon protease homolog"/>
    <property type="match status" value="1"/>
</dbReference>
<dbReference type="EC" id="3.4.21.53" evidence="10 11"/>
<dbReference type="Pfam" id="PF02190">
    <property type="entry name" value="LON_substr_bdg"/>
    <property type="match status" value="1"/>
</dbReference>
<dbReference type="GO" id="GO:0043565">
    <property type="term" value="F:sequence-specific DNA binding"/>
    <property type="evidence" value="ECO:0007669"/>
    <property type="project" value="UniProtKB-UniRule"/>
</dbReference>
<dbReference type="InterPro" id="IPR027417">
    <property type="entry name" value="P-loop_NTPase"/>
</dbReference>
<feature type="domain" description="Lon N-terminal" evidence="19">
    <location>
        <begin position="38"/>
        <end position="239"/>
    </location>
</feature>
<evidence type="ECO:0000256" key="11">
    <source>
        <dbReference type="PIRNR" id="PIRNR001174"/>
    </source>
</evidence>
<name>A0A445MRG7_9BACT</name>
<dbReference type="Gene3D" id="3.30.230.10">
    <property type="match status" value="1"/>
</dbReference>
<dbReference type="PROSITE" id="PS01046">
    <property type="entry name" value="LON_SER"/>
    <property type="match status" value="1"/>
</dbReference>
<dbReference type="SUPFAM" id="SSF54211">
    <property type="entry name" value="Ribosomal protein S5 domain 2-like"/>
    <property type="match status" value="1"/>
</dbReference>
<evidence type="ECO:0000256" key="8">
    <source>
        <dbReference type="ARBA" id="ARBA00023016"/>
    </source>
</evidence>
<feature type="domain" description="Lon proteolytic" evidence="18">
    <location>
        <begin position="628"/>
        <end position="809"/>
    </location>
</feature>
<dbReference type="Gene3D" id="1.20.58.1480">
    <property type="match status" value="1"/>
</dbReference>
<organism evidence="20">
    <name type="scientific">uncultured Desulfobacterium sp</name>
    <dbReference type="NCBI Taxonomy" id="201089"/>
    <lineage>
        <taxon>Bacteria</taxon>
        <taxon>Pseudomonadati</taxon>
        <taxon>Thermodesulfobacteriota</taxon>
        <taxon>Desulfobacteria</taxon>
        <taxon>Desulfobacterales</taxon>
        <taxon>Desulfobacteriaceae</taxon>
        <taxon>Desulfobacterium</taxon>
        <taxon>environmental samples</taxon>
    </lineage>
</organism>
<dbReference type="PRINTS" id="PR00830">
    <property type="entry name" value="ENDOLAPTASE"/>
</dbReference>
<feature type="coiled-coil region" evidence="16">
    <location>
        <begin position="280"/>
        <end position="314"/>
    </location>
</feature>
<dbReference type="InterPro" id="IPR003593">
    <property type="entry name" value="AAA+_ATPase"/>
</dbReference>
<evidence type="ECO:0000256" key="4">
    <source>
        <dbReference type="ARBA" id="ARBA00022741"/>
    </source>
</evidence>
<evidence type="ECO:0000256" key="9">
    <source>
        <dbReference type="ARBA" id="ARBA00050665"/>
    </source>
</evidence>
<dbReference type="SMART" id="SM00464">
    <property type="entry name" value="LON"/>
    <property type="match status" value="1"/>
</dbReference>
<evidence type="ECO:0000256" key="17">
    <source>
        <dbReference type="SAM" id="MobiDB-lite"/>
    </source>
</evidence>
<evidence type="ECO:0000256" key="15">
    <source>
        <dbReference type="RuleBase" id="RU000591"/>
    </source>
</evidence>